<gene>
    <name evidence="1" type="ORF">F1189_15345</name>
</gene>
<comment type="caution">
    <text evidence="1">The sequence shown here is derived from an EMBL/GenBank/DDBJ whole genome shotgun (WGS) entry which is preliminary data.</text>
</comment>
<proteinExistence type="predicted"/>
<keyword evidence="2" id="KW-1185">Reference proteome</keyword>
<dbReference type="Proteomes" id="UP000325255">
    <property type="component" value="Unassembled WGS sequence"/>
</dbReference>
<evidence type="ECO:0000313" key="1">
    <source>
        <dbReference type="EMBL" id="KAA5611320.1"/>
    </source>
</evidence>
<name>A0A5M6ISM3_9PROT</name>
<dbReference type="RefSeq" id="WP_150041698.1">
    <property type="nucleotide sequence ID" value="NZ_OW485601.1"/>
</dbReference>
<protein>
    <submittedName>
        <fullName evidence="1">Uncharacterized protein</fullName>
    </submittedName>
</protein>
<dbReference type="AlphaFoldDB" id="A0A5M6ISM3"/>
<dbReference type="EMBL" id="VWPK01000022">
    <property type="protein sequence ID" value="KAA5611320.1"/>
    <property type="molecule type" value="Genomic_DNA"/>
</dbReference>
<evidence type="ECO:0000313" key="2">
    <source>
        <dbReference type="Proteomes" id="UP000325255"/>
    </source>
</evidence>
<organism evidence="1 2">
    <name type="scientific">Rhodovastum atsumiense</name>
    <dbReference type="NCBI Taxonomy" id="504468"/>
    <lineage>
        <taxon>Bacteria</taxon>
        <taxon>Pseudomonadati</taxon>
        <taxon>Pseudomonadota</taxon>
        <taxon>Alphaproteobacteria</taxon>
        <taxon>Acetobacterales</taxon>
        <taxon>Acetobacteraceae</taxon>
        <taxon>Rhodovastum</taxon>
    </lineage>
</organism>
<reference evidence="1 2" key="1">
    <citation type="submission" date="2019-09" db="EMBL/GenBank/DDBJ databases">
        <title>Genome sequence of Rhodovastum atsumiense, a diverse member of the Acetobacteraceae family of non-sulfur purple photosynthetic bacteria.</title>
        <authorList>
            <person name="Meyer T."/>
            <person name="Kyndt J."/>
        </authorList>
    </citation>
    <scope>NUCLEOTIDE SEQUENCE [LARGE SCALE GENOMIC DNA]</scope>
    <source>
        <strain evidence="1 2">DSM 21279</strain>
    </source>
</reference>
<accession>A0A5M6ISM3</accession>
<sequence length="129" mass="13658">MPLGQTDCNIRLALLLLSTATAHQLALRHLDAAIPEAAAATLLHARRLRSLAAASPGDRHCRAALQVAGDALWSAWRATEHLEGHADDRLANARDDLERAARLVLCGLTGDERAAGIGMTARAAAARQD</sequence>